<dbReference type="KEGG" id="bor:COCMIDRAFT_98278"/>
<protein>
    <submittedName>
        <fullName evidence="1">Uncharacterized protein</fullName>
    </submittedName>
</protein>
<accession>W6ZLD6</accession>
<gene>
    <name evidence="1" type="ORF">COCMIDRAFT_98278</name>
</gene>
<proteinExistence type="predicted"/>
<dbReference type="RefSeq" id="XP_007689100.1">
    <property type="nucleotide sequence ID" value="XM_007690910.1"/>
</dbReference>
<organism evidence="1 2">
    <name type="scientific">Bipolaris oryzae ATCC 44560</name>
    <dbReference type="NCBI Taxonomy" id="930090"/>
    <lineage>
        <taxon>Eukaryota</taxon>
        <taxon>Fungi</taxon>
        <taxon>Dikarya</taxon>
        <taxon>Ascomycota</taxon>
        <taxon>Pezizomycotina</taxon>
        <taxon>Dothideomycetes</taxon>
        <taxon>Pleosporomycetidae</taxon>
        <taxon>Pleosporales</taxon>
        <taxon>Pleosporineae</taxon>
        <taxon>Pleosporaceae</taxon>
        <taxon>Bipolaris</taxon>
    </lineage>
</organism>
<dbReference type="AlphaFoldDB" id="W6ZLD6"/>
<evidence type="ECO:0000313" key="1">
    <source>
        <dbReference type="EMBL" id="EUC44396.1"/>
    </source>
</evidence>
<dbReference type="EMBL" id="KI964005">
    <property type="protein sequence ID" value="EUC44396.1"/>
    <property type="molecule type" value="Genomic_DNA"/>
</dbReference>
<dbReference type="Proteomes" id="UP000054032">
    <property type="component" value="Unassembled WGS sequence"/>
</dbReference>
<reference evidence="1 2" key="1">
    <citation type="journal article" date="2013" name="PLoS Genet.">
        <title>Comparative genome structure, secondary metabolite, and effector coding capacity across Cochliobolus pathogens.</title>
        <authorList>
            <person name="Condon B.J."/>
            <person name="Leng Y."/>
            <person name="Wu D."/>
            <person name="Bushley K.E."/>
            <person name="Ohm R.A."/>
            <person name="Otillar R."/>
            <person name="Martin J."/>
            <person name="Schackwitz W."/>
            <person name="Grimwood J."/>
            <person name="MohdZainudin N."/>
            <person name="Xue C."/>
            <person name="Wang R."/>
            <person name="Manning V.A."/>
            <person name="Dhillon B."/>
            <person name="Tu Z.J."/>
            <person name="Steffenson B.J."/>
            <person name="Salamov A."/>
            <person name="Sun H."/>
            <person name="Lowry S."/>
            <person name="LaButti K."/>
            <person name="Han J."/>
            <person name="Copeland A."/>
            <person name="Lindquist E."/>
            <person name="Barry K."/>
            <person name="Schmutz J."/>
            <person name="Baker S.E."/>
            <person name="Ciuffetti L.M."/>
            <person name="Grigoriev I.V."/>
            <person name="Zhong S."/>
            <person name="Turgeon B.G."/>
        </authorList>
    </citation>
    <scope>NUCLEOTIDE SEQUENCE [LARGE SCALE GENOMIC DNA]</scope>
    <source>
        <strain evidence="1 2">ATCC 44560</strain>
    </source>
</reference>
<dbReference type="GeneID" id="19129224"/>
<evidence type="ECO:0000313" key="2">
    <source>
        <dbReference type="Proteomes" id="UP000054032"/>
    </source>
</evidence>
<sequence length="68" mass="7306">MTASLGALSHAGSFGLHTRLPLSYSRLIGDMWLNRSCHDSAGSPCSMHIKSNSSRAEIAVWLCCRVGT</sequence>
<name>W6ZLD6_COCMI</name>
<keyword evidence="2" id="KW-1185">Reference proteome</keyword>
<dbReference type="HOGENOM" id="CLU_2793618_0_0_1"/>